<dbReference type="InterPro" id="IPR036610">
    <property type="entry name" value="PEBP-like_sf"/>
</dbReference>
<sequence length="203" mass="21959">MQKISIGYSIKYSLVATVIIFNMASINAEANATETILLESSQTPFNLKSNLTANELIPADYYWNNFGCSGANIAPSLTWENAPKGTQSFAMTFYDKDAPTGSGFWHRVVYNIPKQINILAGGVNGGELPTGAVEANTDLGKPGFFGPCPPKGREHRYVWTVHALDVAKLPIDANATPALVGFYLWQHRLGEASLTFLAGSKEG</sequence>
<dbReference type="PANTHER" id="PTHR30289:SF1">
    <property type="entry name" value="PEBP (PHOSPHATIDYLETHANOLAMINE-BINDING PROTEIN) FAMILY PROTEIN"/>
    <property type="match status" value="1"/>
</dbReference>
<name>A0A5B8QXF4_9GAMM</name>
<protein>
    <submittedName>
        <fullName evidence="1">YbhB/YbcL family Raf kinase inhibitor-like protein</fullName>
    </submittedName>
</protein>
<dbReference type="Gene3D" id="3.90.280.10">
    <property type="entry name" value="PEBP-like"/>
    <property type="match status" value="1"/>
</dbReference>
<proteinExistence type="predicted"/>
<dbReference type="AlphaFoldDB" id="A0A5B8QXF4"/>
<reference evidence="1 2" key="1">
    <citation type="journal article" date="2019" name="Ecotoxicol. Environ. Saf.">
        <title>Microbial characterization of heavy metal resistant bacterial strains isolated from an electroplating wastewater treatment plant.</title>
        <authorList>
            <person name="Cai X."/>
            <person name="Zheng X."/>
            <person name="Zhang D."/>
            <person name="Iqbal W."/>
            <person name="Liu C."/>
            <person name="Yang B."/>
            <person name="Zhao X."/>
            <person name="Lu X."/>
            <person name="Mao Y."/>
        </authorList>
    </citation>
    <scope>NUCLEOTIDE SEQUENCE [LARGE SCALE GENOMIC DNA]</scope>
    <source>
        <strain evidence="1 2">Ni1-3</strain>
    </source>
</reference>
<dbReference type="InterPro" id="IPR005247">
    <property type="entry name" value="YbhB_YbcL/LppC-like"/>
</dbReference>
<evidence type="ECO:0000313" key="1">
    <source>
        <dbReference type="EMBL" id="QDZ91340.1"/>
    </source>
</evidence>
<dbReference type="PANTHER" id="PTHR30289">
    <property type="entry name" value="UNCHARACTERIZED PROTEIN YBCL-RELATED"/>
    <property type="match status" value="1"/>
</dbReference>
<evidence type="ECO:0000313" key="2">
    <source>
        <dbReference type="Proteomes" id="UP000321124"/>
    </source>
</evidence>
<dbReference type="KEGG" id="sdeo:D0436_13240"/>
<dbReference type="SUPFAM" id="SSF49777">
    <property type="entry name" value="PEBP-like"/>
    <property type="match status" value="1"/>
</dbReference>
<gene>
    <name evidence="1" type="ORF">D0436_13240</name>
</gene>
<dbReference type="CDD" id="cd00865">
    <property type="entry name" value="PEBP_bact_arch"/>
    <property type="match status" value="1"/>
</dbReference>
<organism evidence="1 2">
    <name type="scientific">Shewanella decolorationis</name>
    <dbReference type="NCBI Taxonomy" id="256839"/>
    <lineage>
        <taxon>Bacteria</taxon>
        <taxon>Pseudomonadati</taxon>
        <taxon>Pseudomonadota</taxon>
        <taxon>Gammaproteobacteria</taxon>
        <taxon>Alteromonadales</taxon>
        <taxon>Shewanellaceae</taxon>
        <taxon>Shewanella</taxon>
    </lineage>
</organism>
<dbReference type="Proteomes" id="UP000321124">
    <property type="component" value="Chromosome"/>
</dbReference>
<dbReference type="InterPro" id="IPR008914">
    <property type="entry name" value="PEBP"/>
</dbReference>
<accession>A0A5B8QXF4</accession>
<dbReference type="NCBIfam" id="TIGR00481">
    <property type="entry name" value="YbhB/YbcL family Raf kinase inhibitor-like protein"/>
    <property type="match status" value="1"/>
</dbReference>
<dbReference type="EMBL" id="CP031775">
    <property type="protein sequence ID" value="QDZ91340.1"/>
    <property type="molecule type" value="Genomic_DNA"/>
</dbReference>
<dbReference type="Pfam" id="PF01161">
    <property type="entry name" value="PBP"/>
    <property type="match status" value="1"/>
</dbReference>
<dbReference type="RefSeq" id="WP_208659122.1">
    <property type="nucleotide sequence ID" value="NZ_CP031775.2"/>
</dbReference>